<dbReference type="Proteomes" id="UP000317648">
    <property type="component" value="Chromosome"/>
</dbReference>
<dbReference type="InterPro" id="IPR002376">
    <property type="entry name" value="Formyl_transf_N"/>
</dbReference>
<proteinExistence type="inferred from homology"/>
<dbReference type="GO" id="GO:0005829">
    <property type="term" value="C:cytosol"/>
    <property type="evidence" value="ECO:0007669"/>
    <property type="project" value="TreeGrafter"/>
</dbReference>
<dbReference type="PANTHER" id="PTHR11138:SF5">
    <property type="entry name" value="METHIONYL-TRNA FORMYLTRANSFERASE, MITOCHONDRIAL"/>
    <property type="match status" value="1"/>
</dbReference>
<dbReference type="PANTHER" id="PTHR11138">
    <property type="entry name" value="METHIONYL-TRNA FORMYLTRANSFERASE"/>
    <property type="match status" value="1"/>
</dbReference>
<accession>A0A518DVJ6</accession>
<dbReference type="Gene3D" id="3.40.50.12230">
    <property type="match status" value="1"/>
</dbReference>
<dbReference type="RefSeq" id="WP_145054549.1">
    <property type="nucleotide sequence ID" value="NZ_CP036433.1"/>
</dbReference>
<dbReference type="OrthoDB" id="9802815at2"/>
<dbReference type="InterPro" id="IPR011034">
    <property type="entry name" value="Formyl_transferase-like_C_sf"/>
</dbReference>
<sequence>MRLVVMGAGPFAVPMFEALLDSPHEVAALVTRPQRQVRTRGDAPVNPMRQAALRYNLAVFDPENANSPETLSVLQELAPDLLVVCDFGQILKSATLASAPLGGINLHGSLLPRHRGASPVQAALYEGDAETGVSVIHMTPRLDGGPCLVVRRTAILPGETAEELEPRLSQLGVEPVLTAIDMLAAWDRESPIGEVQDPALATRAPRLAKTDGEVDWSRSALAISHQIRAFKPWPKTYTHLLPDGAAPVRILLDEVEVLSQPASAEPGRVVSAQDGSLLVATGDGLLSLRSVQPAGKRVMPVEEFLRGRPLKPGDRFGMLPPSA</sequence>
<evidence type="ECO:0000256" key="1">
    <source>
        <dbReference type="ARBA" id="ARBA00010699"/>
    </source>
</evidence>
<evidence type="ECO:0000256" key="5">
    <source>
        <dbReference type="HAMAP-Rule" id="MF_00182"/>
    </source>
</evidence>
<comment type="function">
    <text evidence="5">Attaches a formyl group to the free amino group of methionyl-tRNA(fMet). The formyl group appears to play a dual role in the initiator identity of N-formylmethionyl-tRNA by promoting its recognition by IF2 and preventing the misappropriation of this tRNA by the elongation apparatus.</text>
</comment>
<dbReference type="InterPro" id="IPR041711">
    <property type="entry name" value="Met-tRNA-FMT_N"/>
</dbReference>
<evidence type="ECO:0000259" key="6">
    <source>
        <dbReference type="Pfam" id="PF00551"/>
    </source>
</evidence>
<dbReference type="Pfam" id="PF02911">
    <property type="entry name" value="Formyl_trans_C"/>
    <property type="match status" value="1"/>
</dbReference>
<dbReference type="InterPro" id="IPR005793">
    <property type="entry name" value="Formyl_trans_C"/>
</dbReference>
<dbReference type="EMBL" id="CP036433">
    <property type="protein sequence ID" value="QDU95860.1"/>
    <property type="molecule type" value="Genomic_DNA"/>
</dbReference>
<dbReference type="InterPro" id="IPR044135">
    <property type="entry name" value="Met-tRNA-FMT_C"/>
</dbReference>
<feature type="domain" description="Formyl transferase N-terminal" evidence="6">
    <location>
        <begin position="1"/>
        <end position="176"/>
    </location>
</feature>
<feature type="binding site" evidence="5">
    <location>
        <begin position="109"/>
        <end position="112"/>
    </location>
    <ligand>
        <name>(6S)-5,6,7,8-tetrahydrofolate</name>
        <dbReference type="ChEBI" id="CHEBI:57453"/>
    </ligand>
</feature>
<gene>
    <name evidence="5 8" type="primary">fmt</name>
    <name evidence="8" type="ORF">Pla8534_36790</name>
</gene>
<dbReference type="InterPro" id="IPR036477">
    <property type="entry name" value="Formyl_transf_N_sf"/>
</dbReference>
<dbReference type="EC" id="2.1.2.9" evidence="2 5"/>
<dbReference type="KEGG" id="lcre:Pla8534_36790"/>
<dbReference type="CDD" id="cd08646">
    <property type="entry name" value="FMT_core_Met-tRNA-FMT_N"/>
    <property type="match status" value="1"/>
</dbReference>
<dbReference type="AlphaFoldDB" id="A0A518DVJ6"/>
<dbReference type="Pfam" id="PF00551">
    <property type="entry name" value="Formyl_trans_N"/>
    <property type="match status" value="1"/>
</dbReference>
<reference evidence="8 9" key="1">
    <citation type="submission" date="2019-02" db="EMBL/GenBank/DDBJ databases">
        <title>Deep-cultivation of Planctomycetes and their phenomic and genomic characterization uncovers novel biology.</title>
        <authorList>
            <person name="Wiegand S."/>
            <person name="Jogler M."/>
            <person name="Boedeker C."/>
            <person name="Pinto D."/>
            <person name="Vollmers J."/>
            <person name="Rivas-Marin E."/>
            <person name="Kohn T."/>
            <person name="Peeters S.H."/>
            <person name="Heuer A."/>
            <person name="Rast P."/>
            <person name="Oberbeckmann S."/>
            <person name="Bunk B."/>
            <person name="Jeske O."/>
            <person name="Meyerdierks A."/>
            <person name="Storesund J.E."/>
            <person name="Kallscheuer N."/>
            <person name="Luecker S."/>
            <person name="Lage O.M."/>
            <person name="Pohl T."/>
            <person name="Merkel B.J."/>
            <person name="Hornburger P."/>
            <person name="Mueller R.-W."/>
            <person name="Bruemmer F."/>
            <person name="Labrenz M."/>
            <person name="Spormann A.M."/>
            <person name="Op den Camp H."/>
            <person name="Overmann J."/>
            <person name="Amann R."/>
            <person name="Jetten M.S.M."/>
            <person name="Mascher T."/>
            <person name="Medema M.H."/>
            <person name="Devos D.P."/>
            <person name="Kaster A.-K."/>
            <person name="Ovreas L."/>
            <person name="Rohde M."/>
            <person name="Galperin M.Y."/>
            <person name="Jogler C."/>
        </authorList>
    </citation>
    <scope>NUCLEOTIDE SEQUENCE [LARGE SCALE GENOMIC DNA]</scope>
    <source>
        <strain evidence="8 9">Pla85_3_4</strain>
    </source>
</reference>
<keyword evidence="3 5" id="KW-0808">Transferase</keyword>
<evidence type="ECO:0000256" key="4">
    <source>
        <dbReference type="ARBA" id="ARBA00022917"/>
    </source>
</evidence>
<dbReference type="NCBIfam" id="TIGR00460">
    <property type="entry name" value="fmt"/>
    <property type="match status" value="1"/>
</dbReference>
<feature type="domain" description="Formyl transferase C-terminal" evidence="7">
    <location>
        <begin position="207"/>
        <end position="308"/>
    </location>
</feature>
<dbReference type="GO" id="GO:0004479">
    <property type="term" value="F:methionyl-tRNA formyltransferase activity"/>
    <property type="evidence" value="ECO:0007669"/>
    <property type="project" value="UniProtKB-UniRule"/>
</dbReference>
<keyword evidence="4 5" id="KW-0648">Protein biosynthesis</keyword>
<evidence type="ECO:0000313" key="8">
    <source>
        <dbReference type="EMBL" id="QDU95860.1"/>
    </source>
</evidence>
<evidence type="ECO:0000256" key="2">
    <source>
        <dbReference type="ARBA" id="ARBA00012261"/>
    </source>
</evidence>
<comment type="similarity">
    <text evidence="1 5">Belongs to the Fmt family.</text>
</comment>
<keyword evidence="9" id="KW-1185">Reference proteome</keyword>
<evidence type="ECO:0000259" key="7">
    <source>
        <dbReference type="Pfam" id="PF02911"/>
    </source>
</evidence>
<comment type="catalytic activity">
    <reaction evidence="5">
        <text>L-methionyl-tRNA(fMet) + (6R)-10-formyltetrahydrofolate = N-formyl-L-methionyl-tRNA(fMet) + (6S)-5,6,7,8-tetrahydrofolate + H(+)</text>
        <dbReference type="Rhea" id="RHEA:24380"/>
        <dbReference type="Rhea" id="RHEA-COMP:9952"/>
        <dbReference type="Rhea" id="RHEA-COMP:9953"/>
        <dbReference type="ChEBI" id="CHEBI:15378"/>
        <dbReference type="ChEBI" id="CHEBI:57453"/>
        <dbReference type="ChEBI" id="CHEBI:78530"/>
        <dbReference type="ChEBI" id="CHEBI:78844"/>
        <dbReference type="ChEBI" id="CHEBI:195366"/>
        <dbReference type="EC" id="2.1.2.9"/>
    </reaction>
</comment>
<dbReference type="CDD" id="cd08704">
    <property type="entry name" value="Met_tRNA_FMT_C"/>
    <property type="match status" value="1"/>
</dbReference>
<evidence type="ECO:0000256" key="3">
    <source>
        <dbReference type="ARBA" id="ARBA00022679"/>
    </source>
</evidence>
<dbReference type="InterPro" id="IPR005794">
    <property type="entry name" value="Fmt"/>
</dbReference>
<dbReference type="HAMAP" id="MF_00182">
    <property type="entry name" value="Formyl_trans"/>
    <property type="match status" value="1"/>
</dbReference>
<evidence type="ECO:0000313" key="9">
    <source>
        <dbReference type="Proteomes" id="UP000317648"/>
    </source>
</evidence>
<dbReference type="SUPFAM" id="SSF50486">
    <property type="entry name" value="FMT C-terminal domain-like"/>
    <property type="match status" value="1"/>
</dbReference>
<name>A0A518DVJ6_9BACT</name>
<dbReference type="SUPFAM" id="SSF53328">
    <property type="entry name" value="Formyltransferase"/>
    <property type="match status" value="1"/>
</dbReference>
<protein>
    <recommendedName>
        <fullName evidence="2 5">Methionyl-tRNA formyltransferase</fullName>
        <ecNumber evidence="2 5">2.1.2.9</ecNumber>
    </recommendedName>
</protein>
<organism evidence="8 9">
    <name type="scientific">Lignipirellula cremea</name>
    <dbReference type="NCBI Taxonomy" id="2528010"/>
    <lineage>
        <taxon>Bacteria</taxon>
        <taxon>Pseudomonadati</taxon>
        <taxon>Planctomycetota</taxon>
        <taxon>Planctomycetia</taxon>
        <taxon>Pirellulales</taxon>
        <taxon>Pirellulaceae</taxon>
        <taxon>Lignipirellula</taxon>
    </lineage>
</organism>